<dbReference type="PANTHER" id="PTHR32419">
    <property type="entry name" value="GLUTATHIONYL-HYDROQUINONE REDUCTASE"/>
    <property type="match status" value="1"/>
</dbReference>
<accession>A0ABS6PBF7</accession>
<dbReference type="PIRSF" id="PIRSF015753">
    <property type="entry name" value="GST"/>
    <property type="match status" value="1"/>
</dbReference>
<keyword evidence="3" id="KW-1185">Reference proteome</keyword>
<gene>
    <name evidence="2" type="ORF">KVG96_07590</name>
</gene>
<evidence type="ECO:0000313" key="3">
    <source>
        <dbReference type="Proteomes" id="UP000765224"/>
    </source>
</evidence>
<protein>
    <submittedName>
        <fullName evidence="2">Glutathione S-transferase family protein</fullName>
    </submittedName>
</protein>
<reference evidence="2 3" key="1">
    <citation type="submission" date="2021-06" db="EMBL/GenBank/DDBJ databases">
        <title>Updating the genus Pseudomonas: Description of 43 new species and partition of the Pseudomonas putida group.</title>
        <authorList>
            <person name="Girard L."/>
            <person name="Lood C."/>
            <person name="Vandamme P."/>
            <person name="Rokni-Zadeh H."/>
            <person name="Van Noort V."/>
            <person name="Hofte M."/>
            <person name="Lavigne R."/>
            <person name="De Mot R."/>
        </authorList>
    </citation>
    <scope>NUCLEOTIDE SEQUENCE [LARGE SCALE GENOMIC DNA]</scope>
    <source>
        <strain evidence="2 3">COR58</strain>
    </source>
</reference>
<dbReference type="SFLD" id="SFLDG01148">
    <property type="entry name" value="Xi_(cytGST)"/>
    <property type="match status" value="1"/>
</dbReference>
<dbReference type="InterPro" id="IPR010987">
    <property type="entry name" value="Glutathione-S-Trfase_C-like"/>
</dbReference>
<comment type="caution">
    <text evidence="2">The sequence shown here is derived from an EMBL/GenBank/DDBJ whole genome shotgun (WGS) entry which is preliminary data.</text>
</comment>
<dbReference type="RefSeq" id="WP_217891445.1">
    <property type="nucleotide sequence ID" value="NZ_JAHSTS010000001.1"/>
</dbReference>
<dbReference type="SFLD" id="SFLDS00019">
    <property type="entry name" value="Glutathione_Transferase_(cytos"/>
    <property type="match status" value="1"/>
</dbReference>
<dbReference type="InterPro" id="IPR004045">
    <property type="entry name" value="Glutathione_S-Trfase_N"/>
</dbReference>
<proteinExistence type="predicted"/>
<dbReference type="InterPro" id="IPR016639">
    <property type="entry name" value="GST_Omega/GSH"/>
</dbReference>
<organism evidence="2 3">
    <name type="scientific">Pseudomonas ekonensis</name>
    <dbReference type="NCBI Taxonomy" id="2842353"/>
    <lineage>
        <taxon>Bacteria</taxon>
        <taxon>Pseudomonadati</taxon>
        <taxon>Pseudomonadota</taxon>
        <taxon>Gammaproteobacteria</taxon>
        <taxon>Pseudomonadales</taxon>
        <taxon>Pseudomonadaceae</taxon>
        <taxon>Pseudomonas</taxon>
    </lineage>
</organism>
<sequence length="335" mass="38154">MGLLVDGRWQDKWYESDKDGAFRREQAQRRHWVTRDGRPGPSGEGGFAAEAGRYHLYVSLACPWAHRTLILRKLKGLESLIDVSVVSWLMLENGWTFDTALGSTGDRLDGFDFMHQRYTADTPDYTGRVTVPVLWDKRLKRIVSNESAEIIRMFNSAFDGLTGNGLDFYPAPLRSEIDGLNERIYPAVNNGVYRAGFATSQQAYEAAFDDVFAELDHLEGWLGANRYLAGEFLTEADIRLFTTLIRFDAVYHGHFKCNLRRIADYPNLSNWLRELYQWPGIAETVDFQHIKHHYYASHKTINPTGVVPKGPEQDFSAAHDRARLSGKGIWNQGSV</sequence>
<dbReference type="Pfam" id="PF13410">
    <property type="entry name" value="GST_C_2"/>
    <property type="match status" value="1"/>
</dbReference>
<evidence type="ECO:0000313" key="2">
    <source>
        <dbReference type="EMBL" id="MBV4457801.1"/>
    </source>
</evidence>
<dbReference type="PROSITE" id="PS50405">
    <property type="entry name" value="GST_CTER"/>
    <property type="match status" value="1"/>
</dbReference>
<name>A0ABS6PBF7_9PSED</name>
<evidence type="ECO:0000259" key="1">
    <source>
        <dbReference type="PROSITE" id="PS50405"/>
    </source>
</evidence>
<dbReference type="PANTHER" id="PTHR32419:SF6">
    <property type="entry name" value="GLUTATHIONE S-TRANSFERASE OMEGA-LIKE 1-RELATED"/>
    <property type="match status" value="1"/>
</dbReference>
<dbReference type="InterPro" id="IPR047047">
    <property type="entry name" value="GST_Omega-like_C"/>
</dbReference>
<dbReference type="Pfam" id="PF13409">
    <property type="entry name" value="GST_N_2"/>
    <property type="match status" value="1"/>
</dbReference>
<dbReference type="CDD" id="cd03190">
    <property type="entry name" value="GST_C_Omega_like"/>
    <property type="match status" value="1"/>
</dbReference>
<dbReference type="Proteomes" id="UP000765224">
    <property type="component" value="Unassembled WGS sequence"/>
</dbReference>
<feature type="domain" description="GST C-terminal" evidence="1">
    <location>
        <begin position="170"/>
        <end position="297"/>
    </location>
</feature>
<dbReference type="EMBL" id="JAHSTS010000001">
    <property type="protein sequence ID" value="MBV4457801.1"/>
    <property type="molecule type" value="Genomic_DNA"/>
</dbReference>
<dbReference type="InterPro" id="IPR040079">
    <property type="entry name" value="Glutathione_S-Trfase"/>
</dbReference>
<dbReference type="SFLD" id="SFLDG01206">
    <property type="entry name" value="Xi.1"/>
    <property type="match status" value="1"/>
</dbReference>